<name>A0A6N1AI29_9PROT</name>
<evidence type="ECO:0000313" key="2">
    <source>
        <dbReference type="EMBL" id="QKS51210.1"/>
    </source>
</evidence>
<keyword evidence="1" id="KW-0472">Membrane</keyword>
<dbReference type="RefSeq" id="WP_149197873.1">
    <property type="nucleotide sequence ID" value="NZ_CP054619.1"/>
</dbReference>
<dbReference type="Proteomes" id="UP000509702">
    <property type="component" value="Chromosome"/>
</dbReference>
<keyword evidence="1" id="KW-0812">Transmembrane</keyword>
<reference evidence="2 3" key="1">
    <citation type="submission" date="2020-06" db="EMBL/GenBank/DDBJ databases">
        <title>Complete genome of Azosprillum oryzae KACC14407.</title>
        <authorList>
            <person name="Kim M."/>
            <person name="Park Y.-J."/>
            <person name="Shin J.-H."/>
        </authorList>
    </citation>
    <scope>NUCLEOTIDE SEQUENCE [LARGE SCALE GENOMIC DNA]</scope>
    <source>
        <strain evidence="2 3">KACC 14407</strain>
    </source>
</reference>
<keyword evidence="1" id="KW-1133">Transmembrane helix</keyword>
<evidence type="ECO:0000256" key="1">
    <source>
        <dbReference type="SAM" id="Phobius"/>
    </source>
</evidence>
<organism evidence="2 3">
    <name type="scientific">Azospirillum oryzae</name>
    <dbReference type="NCBI Taxonomy" id="286727"/>
    <lineage>
        <taxon>Bacteria</taxon>
        <taxon>Pseudomonadati</taxon>
        <taxon>Pseudomonadota</taxon>
        <taxon>Alphaproteobacteria</taxon>
        <taxon>Rhodospirillales</taxon>
        <taxon>Azospirillaceae</taxon>
        <taxon>Azospirillum</taxon>
    </lineage>
</organism>
<dbReference type="KEGG" id="aoz:HUE56_11950"/>
<keyword evidence="3" id="KW-1185">Reference proteome</keyword>
<sequence>MMPDRMPNDDRPRMAANLGAAIAIMIVLVLGYWLMDALMRQSKTEDCLLAHRRTCGPVEAR</sequence>
<dbReference type="AlphaFoldDB" id="A0A6N1AI29"/>
<gene>
    <name evidence="2" type="ORF">HUE56_11950</name>
</gene>
<accession>A0A6N1AI29</accession>
<evidence type="ECO:0000313" key="3">
    <source>
        <dbReference type="Proteomes" id="UP000509702"/>
    </source>
</evidence>
<protein>
    <submittedName>
        <fullName evidence="2">Uncharacterized protein</fullName>
    </submittedName>
</protein>
<feature type="transmembrane region" description="Helical" evidence="1">
    <location>
        <begin position="15"/>
        <end position="35"/>
    </location>
</feature>
<dbReference type="EMBL" id="CP054619">
    <property type="protein sequence ID" value="QKS51210.1"/>
    <property type="molecule type" value="Genomic_DNA"/>
</dbReference>
<dbReference type="OrthoDB" id="8254787at2"/>
<proteinExistence type="predicted"/>